<dbReference type="Pfam" id="PF03109">
    <property type="entry name" value="ABC1"/>
    <property type="match status" value="1"/>
</dbReference>
<evidence type="ECO:0000256" key="1">
    <source>
        <dbReference type="ARBA" id="ARBA00009670"/>
    </source>
</evidence>
<dbReference type="PANTHER" id="PTHR10566:SF113">
    <property type="entry name" value="PROTEIN ACTIVITY OF BC1 COMPLEX KINASE 7, CHLOROPLASTIC"/>
    <property type="match status" value="1"/>
</dbReference>
<evidence type="ECO:0000259" key="3">
    <source>
        <dbReference type="Pfam" id="PF03109"/>
    </source>
</evidence>
<feature type="domain" description="ABC1 atypical kinase-like" evidence="3">
    <location>
        <begin position="96"/>
        <end position="339"/>
    </location>
</feature>
<name>D2QXV5_PIRSD</name>
<dbReference type="InterPro" id="IPR011009">
    <property type="entry name" value="Kinase-like_dom_sf"/>
</dbReference>
<feature type="transmembrane region" description="Helical" evidence="2">
    <location>
        <begin position="530"/>
        <end position="552"/>
    </location>
</feature>
<feature type="transmembrane region" description="Helical" evidence="2">
    <location>
        <begin position="493"/>
        <end position="510"/>
    </location>
</feature>
<sequence length="562" mass="62799">MRIRSIPQIYRNVRRWTEIISVLSKYGLADWLSQTNIDFAKDQLKNTDGEAIARLTREARIRLTLTELGPTFIKLGQLLSTRADVVGTELASELKQLQSAAPADPPDVVRRIVESELGETLEELFLEFDLSPIASASIGQVHRARLLTGEAVVVKVQHDKIEHTVNEDLEVLAGLAQLAETITEFKPYRPVATVADMGRTLRRELDFGREERNLQQFASLLKDDTTVHIPKSITDLSTARVLTMELMEGIAIENTAAIEAAGIDREEVARRGAKLYLQMIFVHGFFHADPHPGNVLLLPGNVIGLLDFGMVARIDERLREDIEEMLLSIVNHDVTSLTRVIKRIGAVPPNLDEAGLSNDVADFVGHYGTQALDQFDLSGALTDMTGIIRRYRIMLPTQVAMLIKVLVTLEGTSKLLSPKFSLMEVMQPFHRKMLLHRLSPLRQIKKFRRLMLEVEQMAEVMPQRIMQLVEQVQAGKFDVHLDHRGMGPSINRLVLGMLASALFVGSSMMLSSKVPPVLFQEKTWFGLHDLSILGLAGCITSILVGLRLLWAIGRSGHLDQKT</sequence>
<dbReference type="EMBL" id="CP001848">
    <property type="protein sequence ID" value="ADB18032.1"/>
    <property type="molecule type" value="Genomic_DNA"/>
</dbReference>
<dbReference type="InterPro" id="IPR004147">
    <property type="entry name" value="ABC1_dom"/>
</dbReference>
<comment type="similarity">
    <text evidence="1">Belongs to the protein kinase superfamily. ADCK protein kinase family.</text>
</comment>
<reference evidence="4 5" key="1">
    <citation type="journal article" date="2009" name="Stand. Genomic Sci.">
        <title>Complete genome sequence of Pirellula staleyi type strain (ATCC 27377).</title>
        <authorList>
            <person name="Clum A."/>
            <person name="Tindall B.J."/>
            <person name="Sikorski J."/>
            <person name="Ivanova N."/>
            <person name="Mavrommatis K."/>
            <person name="Lucas S."/>
            <person name="Glavina del Rio T."/>
            <person name="Nolan M."/>
            <person name="Chen F."/>
            <person name="Tice H."/>
            <person name="Pitluck S."/>
            <person name="Cheng J.F."/>
            <person name="Chertkov O."/>
            <person name="Brettin T."/>
            <person name="Han C."/>
            <person name="Detter J.C."/>
            <person name="Kuske C."/>
            <person name="Bruce D."/>
            <person name="Goodwin L."/>
            <person name="Ovchinikova G."/>
            <person name="Pati A."/>
            <person name="Mikhailova N."/>
            <person name="Chen A."/>
            <person name="Palaniappan K."/>
            <person name="Land M."/>
            <person name="Hauser L."/>
            <person name="Chang Y.J."/>
            <person name="Jeffries C.D."/>
            <person name="Chain P."/>
            <person name="Rohde M."/>
            <person name="Goker M."/>
            <person name="Bristow J."/>
            <person name="Eisen J.A."/>
            <person name="Markowitz V."/>
            <person name="Hugenholtz P."/>
            <person name="Kyrpides N.C."/>
            <person name="Klenk H.P."/>
            <person name="Lapidus A."/>
        </authorList>
    </citation>
    <scope>NUCLEOTIDE SEQUENCE [LARGE SCALE GENOMIC DNA]</scope>
    <source>
        <strain evidence="5">ATCC 27377 / DSM 6068 / ICPB 4128</strain>
    </source>
</reference>
<accession>D2QXV5</accession>
<dbReference type="KEGG" id="psl:Psta_3368"/>
<dbReference type="InterPro" id="IPR050154">
    <property type="entry name" value="UbiB_kinase"/>
</dbReference>
<dbReference type="eggNOG" id="COG0661">
    <property type="taxonomic scope" value="Bacteria"/>
</dbReference>
<evidence type="ECO:0000256" key="2">
    <source>
        <dbReference type="SAM" id="Phobius"/>
    </source>
</evidence>
<dbReference type="PANTHER" id="PTHR10566">
    <property type="entry name" value="CHAPERONE-ACTIVITY OF BC1 COMPLEX CABC1 -RELATED"/>
    <property type="match status" value="1"/>
</dbReference>
<dbReference type="CDD" id="cd05121">
    <property type="entry name" value="ABC1_ADCK3-like"/>
    <property type="match status" value="1"/>
</dbReference>
<dbReference type="STRING" id="530564.Psta_3368"/>
<evidence type="ECO:0000313" key="5">
    <source>
        <dbReference type="Proteomes" id="UP000001887"/>
    </source>
</evidence>
<protein>
    <submittedName>
        <fullName evidence="4">ABC-1 domain protein</fullName>
    </submittedName>
</protein>
<proteinExistence type="inferred from homology"/>
<dbReference type="Proteomes" id="UP000001887">
    <property type="component" value="Chromosome"/>
</dbReference>
<keyword evidence="2" id="KW-0472">Membrane</keyword>
<dbReference type="AlphaFoldDB" id="D2QXV5"/>
<dbReference type="SUPFAM" id="SSF56112">
    <property type="entry name" value="Protein kinase-like (PK-like)"/>
    <property type="match status" value="1"/>
</dbReference>
<dbReference type="HOGENOM" id="CLU_006533_0_2_0"/>
<gene>
    <name evidence="4" type="ordered locus">Psta_3368</name>
</gene>
<keyword evidence="2" id="KW-1133">Transmembrane helix</keyword>
<keyword evidence="2" id="KW-0812">Transmembrane</keyword>
<organism evidence="4 5">
    <name type="scientific">Pirellula staleyi (strain ATCC 27377 / DSM 6068 / ICPB 4128)</name>
    <name type="common">Pirella staleyi</name>
    <dbReference type="NCBI Taxonomy" id="530564"/>
    <lineage>
        <taxon>Bacteria</taxon>
        <taxon>Pseudomonadati</taxon>
        <taxon>Planctomycetota</taxon>
        <taxon>Planctomycetia</taxon>
        <taxon>Pirellulales</taxon>
        <taxon>Pirellulaceae</taxon>
        <taxon>Pirellula</taxon>
    </lineage>
</organism>
<keyword evidence="5" id="KW-1185">Reference proteome</keyword>
<evidence type="ECO:0000313" key="4">
    <source>
        <dbReference type="EMBL" id="ADB18032.1"/>
    </source>
</evidence>